<comment type="caution">
    <text evidence="1">The sequence shown here is derived from an EMBL/GenBank/DDBJ whole genome shotgun (WGS) entry which is preliminary data.</text>
</comment>
<proteinExistence type="predicted"/>
<protein>
    <submittedName>
        <fullName evidence="1">Uncharacterized protein</fullName>
    </submittedName>
</protein>
<dbReference type="Proteomes" id="UP000292702">
    <property type="component" value="Unassembled WGS sequence"/>
</dbReference>
<accession>A0A4R0R077</accession>
<sequence>MPRVSKHRRKRSNVEQKISVFLQRSDVFTALKAVEIAADLAPGRMSPALQSVLAEAATIHLPIAHPPVETMTPFQSFLRIAKSTIAHDESFDRKVVEVIERLCILDKQQSKEGSSSARHRAKRKLIRELGLMDSGYTLDDLFEQLDSDGEIGCTEIRIVERKRNLDHGVKQRIHMAEVDGTQDPANNYLTVNESTGFYVVKPDDSVIFVDRQDDGKYKVELACIRGVGISEHDSSAELLEWFTKVINQACDERRNVRPNHPGTMVQIGTNLGARHLKQCRVIGHAVSFTKNLDADTKVKHDHDVIGGVSLLWAIIKKAAPQEVITPVENALRVPGFPRLATQNVEPGQGFRIHLGRSDRDYIFPSGERAPPETYLSRGYVAWTHTDPAYCKYAFSYCVSREVNTVQPETAILRRSTRIRQQDNTVKEVQTRWPEGGGANFVDVGLMVVIKQAAGTLMIFQPDHMHGTTLACGATNWAMTLAFSKPIMQVFEEMIARNIEAEIQEKEGVGEGNPDADE</sequence>
<evidence type="ECO:0000313" key="2">
    <source>
        <dbReference type="Proteomes" id="UP000292702"/>
    </source>
</evidence>
<reference evidence="1 2" key="1">
    <citation type="submission" date="2018-11" db="EMBL/GenBank/DDBJ databases">
        <title>Genome assembly of Steccherinum ochraceum LE-BIN_3174, the white-rot fungus of the Steccherinaceae family (The Residual Polyporoid clade, Polyporales, Basidiomycota).</title>
        <authorList>
            <person name="Fedorova T.V."/>
            <person name="Glazunova O.A."/>
            <person name="Landesman E.O."/>
            <person name="Moiseenko K.V."/>
            <person name="Psurtseva N.V."/>
            <person name="Savinova O.S."/>
            <person name="Shakhova N.V."/>
            <person name="Tyazhelova T.V."/>
            <person name="Vasina D.V."/>
        </authorList>
    </citation>
    <scope>NUCLEOTIDE SEQUENCE [LARGE SCALE GENOMIC DNA]</scope>
    <source>
        <strain evidence="1 2">LE-BIN_3174</strain>
    </source>
</reference>
<dbReference type="OrthoDB" id="2798853at2759"/>
<keyword evidence="2" id="KW-1185">Reference proteome</keyword>
<evidence type="ECO:0000313" key="1">
    <source>
        <dbReference type="EMBL" id="TCD60052.1"/>
    </source>
</evidence>
<dbReference type="EMBL" id="RWJN01000669">
    <property type="protein sequence ID" value="TCD60052.1"/>
    <property type="molecule type" value="Genomic_DNA"/>
</dbReference>
<dbReference type="AlphaFoldDB" id="A0A4R0R077"/>
<gene>
    <name evidence="1" type="ORF">EIP91_010799</name>
</gene>
<dbReference type="STRING" id="92696.A0A4R0R077"/>
<organism evidence="1 2">
    <name type="scientific">Steccherinum ochraceum</name>
    <dbReference type="NCBI Taxonomy" id="92696"/>
    <lineage>
        <taxon>Eukaryota</taxon>
        <taxon>Fungi</taxon>
        <taxon>Dikarya</taxon>
        <taxon>Basidiomycota</taxon>
        <taxon>Agaricomycotina</taxon>
        <taxon>Agaricomycetes</taxon>
        <taxon>Polyporales</taxon>
        <taxon>Steccherinaceae</taxon>
        <taxon>Steccherinum</taxon>
    </lineage>
</organism>
<name>A0A4R0R077_9APHY</name>